<reference evidence="2 3" key="1">
    <citation type="submission" date="2019-12" db="EMBL/GenBank/DDBJ databases">
        <title>A genome sequence resource for the geographically widespread anthracnose pathogen Colletotrichum asianum.</title>
        <authorList>
            <person name="Meng Y."/>
        </authorList>
    </citation>
    <scope>NUCLEOTIDE SEQUENCE [LARGE SCALE GENOMIC DNA]</scope>
    <source>
        <strain evidence="2 3">ICMP 18580</strain>
    </source>
</reference>
<accession>A0A8H3WR68</accession>
<organism evidence="2 3">
    <name type="scientific">Colletotrichum asianum</name>
    <dbReference type="NCBI Taxonomy" id="702518"/>
    <lineage>
        <taxon>Eukaryota</taxon>
        <taxon>Fungi</taxon>
        <taxon>Dikarya</taxon>
        <taxon>Ascomycota</taxon>
        <taxon>Pezizomycotina</taxon>
        <taxon>Sordariomycetes</taxon>
        <taxon>Hypocreomycetidae</taxon>
        <taxon>Glomerellales</taxon>
        <taxon>Glomerellaceae</taxon>
        <taxon>Colletotrichum</taxon>
        <taxon>Colletotrichum gloeosporioides species complex</taxon>
    </lineage>
</organism>
<evidence type="ECO:0000313" key="3">
    <source>
        <dbReference type="Proteomes" id="UP000434172"/>
    </source>
</evidence>
<protein>
    <submittedName>
        <fullName evidence="2">Uncharacterized protein</fullName>
    </submittedName>
</protein>
<comment type="caution">
    <text evidence="2">The sequence shown here is derived from an EMBL/GenBank/DDBJ whole genome shotgun (WGS) entry which is preliminary data.</text>
</comment>
<evidence type="ECO:0000313" key="2">
    <source>
        <dbReference type="EMBL" id="KAF0330501.1"/>
    </source>
</evidence>
<sequence>MTPITCQVVNADHRGLPGMRVTLECSGGYQFTSHMESVTDQRGITSGWAPRLGHNSSGFGPSGGYGYGGFSGWNATPRISLTFVTDRFFCIPAPWANIQACISTAATGPASHHILLRFSRDKTRYQIVHTATPLTPPALEPSQVPAIDWNSDLYVDLTSSSPSSPFADTPSTPSSPFIDALDTPSSLVLPSPVFTGFSETDESLALKSSSLKRKASCTEDEGPPKKRRLF</sequence>
<evidence type="ECO:0000256" key="1">
    <source>
        <dbReference type="SAM" id="MobiDB-lite"/>
    </source>
</evidence>
<name>A0A8H3WR68_9PEZI</name>
<gene>
    <name evidence="2" type="ORF">GQ607_002380</name>
</gene>
<proteinExistence type="predicted"/>
<keyword evidence="3" id="KW-1185">Reference proteome</keyword>
<dbReference type="AlphaFoldDB" id="A0A8H3WR68"/>
<feature type="region of interest" description="Disordered" evidence="1">
    <location>
        <begin position="208"/>
        <end position="230"/>
    </location>
</feature>
<dbReference type="OrthoDB" id="4896611at2759"/>
<dbReference type="Proteomes" id="UP000434172">
    <property type="component" value="Unassembled WGS sequence"/>
</dbReference>
<dbReference type="EMBL" id="WOWK01000007">
    <property type="protein sequence ID" value="KAF0330501.1"/>
    <property type="molecule type" value="Genomic_DNA"/>
</dbReference>